<name>A0AAV8WVF8_9CUCU</name>
<reference evidence="4" key="1">
    <citation type="journal article" date="2023" name="Insect Mol. Biol.">
        <title>Genome sequencing provides insights into the evolution of gene families encoding plant cell wall-degrading enzymes in longhorned beetles.</title>
        <authorList>
            <person name="Shin N.R."/>
            <person name="Okamura Y."/>
            <person name="Kirsch R."/>
            <person name="Pauchet Y."/>
        </authorList>
    </citation>
    <scope>NUCLEOTIDE SEQUENCE</scope>
    <source>
        <strain evidence="4">RBIC_L_NR</strain>
    </source>
</reference>
<evidence type="ECO:0000256" key="2">
    <source>
        <dbReference type="ARBA" id="ARBA00022723"/>
    </source>
</evidence>
<evidence type="ECO:0000259" key="3">
    <source>
        <dbReference type="Pfam" id="PF13359"/>
    </source>
</evidence>
<keyword evidence="5" id="KW-1185">Reference proteome</keyword>
<dbReference type="Proteomes" id="UP001162156">
    <property type="component" value="Unassembled WGS sequence"/>
</dbReference>
<dbReference type="AlphaFoldDB" id="A0AAV8WVF8"/>
<organism evidence="4 5">
    <name type="scientific">Rhamnusium bicolor</name>
    <dbReference type="NCBI Taxonomy" id="1586634"/>
    <lineage>
        <taxon>Eukaryota</taxon>
        <taxon>Metazoa</taxon>
        <taxon>Ecdysozoa</taxon>
        <taxon>Arthropoda</taxon>
        <taxon>Hexapoda</taxon>
        <taxon>Insecta</taxon>
        <taxon>Pterygota</taxon>
        <taxon>Neoptera</taxon>
        <taxon>Endopterygota</taxon>
        <taxon>Coleoptera</taxon>
        <taxon>Polyphaga</taxon>
        <taxon>Cucujiformia</taxon>
        <taxon>Chrysomeloidea</taxon>
        <taxon>Cerambycidae</taxon>
        <taxon>Lepturinae</taxon>
        <taxon>Rhagiini</taxon>
        <taxon>Rhamnusium</taxon>
    </lineage>
</organism>
<accession>A0AAV8WVF8</accession>
<proteinExistence type="predicted"/>
<sequence>KNKQHFRENGFPNIIVAIGGSHIKIDKLENDLDSYINRKGYYSIQMQVVCDHTRKLRDIFVVYPGSVHDSRVYRNSPLTSCVLHNKSINDEFVLNDDIELLNEVLPAQDVDLEGEDEEDDRDARRIRDDIVNNLAM</sequence>
<keyword evidence="2" id="KW-0479">Metal-binding</keyword>
<dbReference type="Pfam" id="PF13359">
    <property type="entry name" value="DDE_Tnp_4"/>
    <property type="match status" value="1"/>
</dbReference>
<evidence type="ECO:0000256" key="1">
    <source>
        <dbReference type="ARBA" id="ARBA00001968"/>
    </source>
</evidence>
<evidence type="ECO:0000313" key="5">
    <source>
        <dbReference type="Proteomes" id="UP001162156"/>
    </source>
</evidence>
<feature type="non-terminal residue" evidence="4">
    <location>
        <position position="1"/>
    </location>
</feature>
<comment type="cofactor">
    <cofactor evidence="1">
        <name>a divalent metal cation</name>
        <dbReference type="ChEBI" id="CHEBI:60240"/>
    </cofactor>
</comment>
<evidence type="ECO:0000313" key="4">
    <source>
        <dbReference type="EMBL" id="KAJ8930080.1"/>
    </source>
</evidence>
<feature type="domain" description="DDE Tnp4" evidence="3">
    <location>
        <begin position="19"/>
        <end position="83"/>
    </location>
</feature>
<dbReference type="InterPro" id="IPR027806">
    <property type="entry name" value="HARBI1_dom"/>
</dbReference>
<gene>
    <name evidence="4" type="ORF">NQ314_017161</name>
</gene>
<protein>
    <recommendedName>
        <fullName evidence="3">DDE Tnp4 domain-containing protein</fullName>
    </recommendedName>
</protein>
<dbReference type="EMBL" id="JANEYF010004785">
    <property type="protein sequence ID" value="KAJ8930080.1"/>
    <property type="molecule type" value="Genomic_DNA"/>
</dbReference>
<dbReference type="GO" id="GO:0046872">
    <property type="term" value="F:metal ion binding"/>
    <property type="evidence" value="ECO:0007669"/>
    <property type="project" value="UniProtKB-KW"/>
</dbReference>
<comment type="caution">
    <text evidence="4">The sequence shown here is derived from an EMBL/GenBank/DDBJ whole genome shotgun (WGS) entry which is preliminary data.</text>
</comment>